<evidence type="ECO:0000313" key="1">
    <source>
        <dbReference type="EMBL" id="TDG45084.1"/>
    </source>
</evidence>
<accession>A0A484B8V7</accession>
<name>A0A484B8V7_DRONA</name>
<organism evidence="1 2">
    <name type="scientific">Drosophila navojoa</name>
    <name type="common">Fruit fly</name>
    <dbReference type="NCBI Taxonomy" id="7232"/>
    <lineage>
        <taxon>Eukaryota</taxon>
        <taxon>Metazoa</taxon>
        <taxon>Ecdysozoa</taxon>
        <taxon>Arthropoda</taxon>
        <taxon>Hexapoda</taxon>
        <taxon>Insecta</taxon>
        <taxon>Pterygota</taxon>
        <taxon>Neoptera</taxon>
        <taxon>Endopterygota</taxon>
        <taxon>Diptera</taxon>
        <taxon>Brachycera</taxon>
        <taxon>Muscomorpha</taxon>
        <taxon>Ephydroidea</taxon>
        <taxon>Drosophilidae</taxon>
        <taxon>Drosophila</taxon>
    </lineage>
</organism>
<proteinExistence type="predicted"/>
<keyword evidence="2" id="KW-1185">Reference proteome</keyword>
<dbReference type="OMA" id="YLERGHC"/>
<dbReference type="AlphaFoldDB" id="A0A484B8V7"/>
<reference evidence="1 2" key="1">
    <citation type="journal article" date="2019" name="J. Hered.">
        <title>An Improved Genome Assembly for Drosophila navojoa, the Basal Species in the mojavensis Cluster.</title>
        <authorList>
            <person name="Vanderlinde T."/>
            <person name="Dupim E.G."/>
            <person name="Nazario-Yepiz N.O."/>
            <person name="Carvalho A.B."/>
        </authorList>
    </citation>
    <scope>NUCLEOTIDE SEQUENCE [LARGE SCALE GENOMIC DNA]</scope>
    <source>
        <strain evidence="1">Navoj_Jal97</strain>
        <tissue evidence="1">Whole organism</tissue>
    </source>
</reference>
<gene>
    <name evidence="1" type="ORF">AWZ03_008509</name>
</gene>
<dbReference type="EMBL" id="LSRL02000086">
    <property type="protein sequence ID" value="TDG45084.1"/>
    <property type="molecule type" value="Genomic_DNA"/>
</dbReference>
<protein>
    <submittedName>
        <fullName evidence="1">Uncharacterized protein</fullName>
    </submittedName>
</protein>
<dbReference type="Proteomes" id="UP000295192">
    <property type="component" value="Unassembled WGS sequence"/>
</dbReference>
<comment type="caution">
    <text evidence="1">The sequence shown here is derived from an EMBL/GenBank/DDBJ whole genome shotgun (WGS) entry which is preliminary data.</text>
</comment>
<evidence type="ECO:0000313" key="2">
    <source>
        <dbReference type="Proteomes" id="UP000295192"/>
    </source>
</evidence>
<dbReference type="STRING" id="7232.A0A484B8V7"/>
<sequence length="217" mass="26038">MVKSRKQQWQNDFSYFAYQYRRDQKKVKHLVHQIHWLICKHTDTKYNIALESQQYGKKIKKIHDLRQKVEHILSLPDVKLSAKYKAKLRKLQSTLPISDSLLDRIRLMELLDELPTFSENVHQRMHHLQSLHRNSLKRMARHQEELKYINGETRQVINDIKELLKILEYLRKSRRGKWKIKPSLVRSWLERLANCGVRSTVGTSNKQGSHKIYVRPP</sequence>